<dbReference type="KEGG" id="doe:DENOEST_1076"/>
<keyword evidence="3" id="KW-1185">Reference proteome</keyword>
<evidence type="ECO:0000313" key="2">
    <source>
        <dbReference type="EMBL" id="CAB1368241.1"/>
    </source>
</evidence>
<protein>
    <submittedName>
        <fullName evidence="2">Uncharacterized protein</fullName>
    </submittedName>
</protein>
<reference evidence="2 3" key="1">
    <citation type="submission" date="2020-03" db="EMBL/GenBank/DDBJ databases">
        <authorList>
            <consortium name="Genoscope - CEA"/>
            <person name="William W."/>
        </authorList>
    </citation>
    <scope>NUCLEOTIDE SEQUENCE [LARGE SCALE GENOMIC DNA]</scope>
    <source>
        <strain evidence="3">DSM 16959</strain>
    </source>
</reference>
<name>A0A6S6XQN9_9PROT</name>
<dbReference type="Proteomes" id="UP000515733">
    <property type="component" value="Chromosome"/>
</dbReference>
<organism evidence="2 3">
    <name type="scientific">Denitratisoma oestradiolicum</name>
    <dbReference type="NCBI Taxonomy" id="311182"/>
    <lineage>
        <taxon>Bacteria</taxon>
        <taxon>Pseudomonadati</taxon>
        <taxon>Pseudomonadota</taxon>
        <taxon>Betaproteobacteria</taxon>
        <taxon>Nitrosomonadales</taxon>
        <taxon>Sterolibacteriaceae</taxon>
        <taxon>Denitratisoma</taxon>
    </lineage>
</organism>
<accession>A0A6S6XQN9</accession>
<sequence>MADPGKRPAGTVPRRGRLRQPEPAGRPAAGAISLTVRLSSQTPRTWKVRDPFALAARVAVVAKGLAVFN</sequence>
<feature type="region of interest" description="Disordered" evidence="1">
    <location>
        <begin position="1"/>
        <end position="31"/>
    </location>
</feature>
<proteinExistence type="predicted"/>
<evidence type="ECO:0000313" key="3">
    <source>
        <dbReference type="Proteomes" id="UP000515733"/>
    </source>
</evidence>
<dbReference type="EMBL" id="LR778301">
    <property type="protein sequence ID" value="CAB1368241.1"/>
    <property type="molecule type" value="Genomic_DNA"/>
</dbReference>
<evidence type="ECO:0000256" key="1">
    <source>
        <dbReference type="SAM" id="MobiDB-lite"/>
    </source>
</evidence>
<gene>
    <name evidence="2" type="ORF">DENOEST_1076</name>
</gene>
<dbReference type="AlphaFoldDB" id="A0A6S6XQN9"/>